<dbReference type="InterPro" id="IPR015889">
    <property type="entry name" value="Intradiol_dOase_core"/>
</dbReference>
<accession>A0ABM6SRD6</accession>
<dbReference type="Pfam" id="PF00465">
    <property type="entry name" value="Fe-ADH"/>
    <property type="match status" value="1"/>
</dbReference>
<evidence type="ECO:0000256" key="6">
    <source>
        <dbReference type="ARBA" id="ARBA00023004"/>
    </source>
</evidence>
<evidence type="ECO:0000313" key="11">
    <source>
        <dbReference type="EMBL" id="AVH57218.1"/>
    </source>
</evidence>
<evidence type="ECO:0000313" key="12">
    <source>
        <dbReference type="Proteomes" id="UP000238413"/>
    </source>
</evidence>
<evidence type="ECO:0000256" key="1">
    <source>
        <dbReference type="ARBA" id="ARBA00001965"/>
    </source>
</evidence>
<protein>
    <submittedName>
        <fullName evidence="11">Alcohol dehydrogenase</fullName>
    </submittedName>
</protein>
<dbReference type="InterPro" id="IPR000627">
    <property type="entry name" value="Intradiol_dOase_C"/>
</dbReference>
<dbReference type="PANTHER" id="PTHR33711:SF7">
    <property type="entry name" value="INTRADIOL RING-CLEAVAGE DIOXYGENASES DOMAIN-CONTAINING PROTEIN-RELATED"/>
    <property type="match status" value="1"/>
</dbReference>
<evidence type="ECO:0000259" key="8">
    <source>
        <dbReference type="Pfam" id="PF00775"/>
    </source>
</evidence>
<gene>
    <name evidence="11" type="ORF">C4B68_17115</name>
</gene>
<feature type="domain" description="Intradiol ring-cleavage dioxygenases" evidence="8">
    <location>
        <begin position="475"/>
        <end position="612"/>
    </location>
</feature>
<dbReference type="PANTHER" id="PTHR33711">
    <property type="entry name" value="DIOXYGENASE, PUTATIVE (AFU_ORTHOLOGUE AFUA_2G02910)-RELATED"/>
    <property type="match status" value="1"/>
</dbReference>
<comment type="similarity">
    <text evidence="2">Belongs to the intradiol ring-cleavage dioxygenase family.</text>
</comment>
<evidence type="ECO:0000256" key="3">
    <source>
        <dbReference type="ARBA" id="ARBA00022723"/>
    </source>
</evidence>
<dbReference type="SUPFAM" id="SSF49482">
    <property type="entry name" value="Aromatic compound dioxygenase"/>
    <property type="match status" value="1"/>
</dbReference>
<keyword evidence="4" id="KW-0223">Dioxygenase</keyword>
<dbReference type="EMBL" id="CP026652">
    <property type="protein sequence ID" value="AVH57218.1"/>
    <property type="molecule type" value="Genomic_DNA"/>
</dbReference>
<dbReference type="SUPFAM" id="SSF56796">
    <property type="entry name" value="Dehydroquinate synthase-like"/>
    <property type="match status" value="1"/>
</dbReference>
<dbReference type="Gene3D" id="2.60.130.10">
    <property type="entry name" value="Aromatic compound dioxygenase"/>
    <property type="match status" value="1"/>
</dbReference>
<evidence type="ECO:0000259" key="7">
    <source>
        <dbReference type="Pfam" id="PF00465"/>
    </source>
</evidence>
<feature type="domain" description="Fe-containing alcohol dehydrogenase-like C-terminal" evidence="10">
    <location>
        <begin position="165"/>
        <end position="346"/>
    </location>
</feature>
<evidence type="ECO:0000259" key="9">
    <source>
        <dbReference type="Pfam" id="PF04444"/>
    </source>
</evidence>
<evidence type="ECO:0000256" key="2">
    <source>
        <dbReference type="ARBA" id="ARBA00007825"/>
    </source>
</evidence>
<reference evidence="11 12" key="1">
    <citation type="submission" date="2018-02" db="EMBL/GenBank/DDBJ databases">
        <title>Complete genome sequence of Streptomyces dengpaensis, the producer of angucyclines.</title>
        <authorList>
            <person name="Yumei L."/>
        </authorList>
    </citation>
    <scope>NUCLEOTIDE SEQUENCE [LARGE SCALE GENOMIC DNA]</scope>
    <source>
        <strain evidence="11 12">XZHG99</strain>
    </source>
</reference>
<dbReference type="InterPro" id="IPR001670">
    <property type="entry name" value="ADH_Fe/GldA"/>
</dbReference>
<sequence>MRTFVYTSHPSRVVFGSGTVGRLREEVERLGRSRVLLLSSPPLAEASARVREVLGDAVVAEFDGAAMHTPVEVTERALAVLREASADCLVAVGGGSTTGLSKALALRTDLPQVILPTTYAGSEVTPVLGETRDGRKITQSLPAVLPETVVYDVDFTLSLPLAMSVTSGVNALAHAVEALYSADANPVTDRQALDAVSAIAGALPRLAADPADPDARADLLYAAWLAGTCLATVGMGLHHKLCHTLGGSFDLPHAETHTVVLPYAMAYNAPAVPDVMRRIAEALGVPDAPAGVHDLVASLGGPTSLRDLGMPEDGLARAAGLAASTPYPNPREVTAEGIATLLSDAWHGRRPTSGPPSADPKLTRLTEQVVASFENAPNPRVGDLLTGLVRSLHSFVIANDVTDSEWQYAIDFLTRTGQICSPTRQEFVLLSDTLGVSSVVDLLTNSRTPGTTPSAVLGPFYVEGPPEIAHGGDISGGLPGMPLWVDVQITDTAGEPVKDAVVDVWQSNEDGFYDVQLPDLDGPVLRARLRTDAEGRITFWSILPSEYPIPGDGPVGQMLDAVGRHPYRAPHLHFMIDAPGHRRLVTQLFVAGGAYLDSDTVFGVKDELIVDFAPQTGPAPDGHRGDGEWRRLDHTFRIAPLAD</sequence>
<dbReference type="Gene3D" id="1.20.1090.10">
    <property type="entry name" value="Dehydroquinate synthase-like - alpha domain"/>
    <property type="match status" value="1"/>
</dbReference>
<feature type="domain" description="Alcohol dehydrogenase iron-type/glycerol dehydrogenase GldA" evidence="7">
    <location>
        <begin position="10"/>
        <end position="152"/>
    </location>
</feature>
<evidence type="ECO:0000256" key="4">
    <source>
        <dbReference type="ARBA" id="ARBA00022964"/>
    </source>
</evidence>
<dbReference type="InterPro" id="IPR056798">
    <property type="entry name" value="ADH_Fe_C"/>
</dbReference>
<dbReference type="Pfam" id="PF00775">
    <property type="entry name" value="Dioxygenase_C"/>
    <property type="match status" value="1"/>
</dbReference>
<evidence type="ECO:0000256" key="5">
    <source>
        <dbReference type="ARBA" id="ARBA00023002"/>
    </source>
</evidence>
<keyword evidence="12" id="KW-1185">Reference proteome</keyword>
<dbReference type="RefSeq" id="WP_099500489.1">
    <property type="nucleotide sequence ID" value="NZ_CP026652.1"/>
</dbReference>
<dbReference type="Proteomes" id="UP000238413">
    <property type="component" value="Chromosome"/>
</dbReference>
<feature type="domain" description="Catechol dioxygenase N-terminal" evidence="9">
    <location>
        <begin position="378"/>
        <end position="450"/>
    </location>
</feature>
<dbReference type="Gene3D" id="3.40.50.1970">
    <property type="match status" value="1"/>
</dbReference>
<comment type="cofactor">
    <cofactor evidence="1">
        <name>Fe(3+)</name>
        <dbReference type="ChEBI" id="CHEBI:29034"/>
    </cofactor>
</comment>
<keyword evidence="3" id="KW-0479">Metal-binding</keyword>
<proteinExistence type="inferred from homology"/>
<dbReference type="InterPro" id="IPR050770">
    <property type="entry name" value="Intradiol_RC_Dioxygenase"/>
</dbReference>
<evidence type="ECO:0000259" key="10">
    <source>
        <dbReference type="Pfam" id="PF25137"/>
    </source>
</evidence>
<dbReference type="InterPro" id="IPR034786">
    <property type="entry name" value="MAR"/>
</dbReference>
<keyword evidence="5" id="KW-0560">Oxidoreductase</keyword>
<dbReference type="Pfam" id="PF25137">
    <property type="entry name" value="ADH_Fe_C"/>
    <property type="match status" value="1"/>
</dbReference>
<name>A0ABM6SRD6_9ACTN</name>
<keyword evidence="6" id="KW-0408">Iron</keyword>
<organism evidence="11 12">
    <name type="scientific">Streptomyces dengpaensis</name>
    <dbReference type="NCBI Taxonomy" id="2049881"/>
    <lineage>
        <taxon>Bacteria</taxon>
        <taxon>Bacillati</taxon>
        <taxon>Actinomycetota</taxon>
        <taxon>Actinomycetes</taxon>
        <taxon>Kitasatosporales</taxon>
        <taxon>Streptomycetaceae</taxon>
        <taxon>Streptomyces</taxon>
    </lineage>
</organism>
<dbReference type="InterPro" id="IPR007535">
    <property type="entry name" value="Catechol_dOase_N"/>
</dbReference>
<dbReference type="Pfam" id="PF04444">
    <property type="entry name" value="Dioxygenase_N"/>
    <property type="match status" value="1"/>
</dbReference>
<dbReference type="CDD" id="cd08177">
    <property type="entry name" value="MAR"/>
    <property type="match status" value="1"/>
</dbReference>